<evidence type="ECO:0000259" key="17">
    <source>
        <dbReference type="PROSITE" id="PS50901"/>
    </source>
</evidence>
<evidence type="ECO:0000256" key="2">
    <source>
        <dbReference type="ARBA" id="ARBA00006474"/>
    </source>
</evidence>
<evidence type="ECO:0000256" key="9">
    <source>
        <dbReference type="ARBA" id="ARBA00022989"/>
    </source>
</evidence>
<dbReference type="SUPFAM" id="SSF46785">
    <property type="entry name" value="Winged helix' DNA-binding domain"/>
    <property type="match status" value="1"/>
</dbReference>
<dbReference type="AlphaFoldDB" id="A0A2J0KUI5"/>
<comment type="caution">
    <text evidence="18">The sequence shown here is derived from an EMBL/GenBank/DDBJ whole genome shotgun (WGS) entry which is preliminary data.</text>
</comment>
<evidence type="ECO:0000256" key="12">
    <source>
        <dbReference type="ARBA" id="ARBA00023306"/>
    </source>
</evidence>
<organism evidence="18 19">
    <name type="scientific">Candidatus Aquitaenariimonas noxiae</name>
    <dbReference type="NCBI Taxonomy" id="1974741"/>
    <lineage>
        <taxon>Bacteria</taxon>
        <taxon>Pseudomonadati</taxon>
        <taxon>Candidatus Omnitrophota</taxon>
        <taxon>Candidatus Aquitaenariimonas</taxon>
    </lineage>
</organism>
<dbReference type="InterPro" id="IPR002543">
    <property type="entry name" value="FtsK_dom"/>
</dbReference>
<evidence type="ECO:0000256" key="13">
    <source>
        <dbReference type="ARBA" id="ARBA00025923"/>
    </source>
</evidence>
<dbReference type="EMBL" id="PEWV01000017">
    <property type="protein sequence ID" value="PIU42148.1"/>
    <property type="molecule type" value="Genomic_DNA"/>
</dbReference>
<dbReference type="InterPro" id="IPR003593">
    <property type="entry name" value="AAA+_ATPase"/>
</dbReference>
<feature type="domain" description="FtsK" evidence="17">
    <location>
        <begin position="412"/>
        <end position="606"/>
    </location>
</feature>
<dbReference type="PANTHER" id="PTHR22683">
    <property type="entry name" value="SPORULATION PROTEIN RELATED"/>
    <property type="match status" value="1"/>
</dbReference>
<dbReference type="GO" id="GO:0007059">
    <property type="term" value="P:chromosome segregation"/>
    <property type="evidence" value="ECO:0007669"/>
    <property type="project" value="UniProtKB-KW"/>
</dbReference>
<dbReference type="GO" id="GO:0005524">
    <property type="term" value="F:ATP binding"/>
    <property type="evidence" value="ECO:0007669"/>
    <property type="project" value="UniProtKB-UniRule"/>
</dbReference>
<dbReference type="Gene3D" id="1.10.10.10">
    <property type="entry name" value="Winged helix-like DNA-binding domain superfamily/Winged helix DNA-binding domain"/>
    <property type="match status" value="1"/>
</dbReference>
<dbReference type="Pfam" id="PF01580">
    <property type="entry name" value="FtsK_SpoIIIE"/>
    <property type="match status" value="1"/>
</dbReference>
<evidence type="ECO:0000256" key="11">
    <source>
        <dbReference type="ARBA" id="ARBA00023136"/>
    </source>
</evidence>
<evidence type="ECO:0000256" key="6">
    <source>
        <dbReference type="ARBA" id="ARBA00022741"/>
    </source>
</evidence>
<dbReference type="GO" id="GO:0005886">
    <property type="term" value="C:plasma membrane"/>
    <property type="evidence" value="ECO:0007669"/>
    <property type="project" value="UniProtKB-SubCell"/>
</dbReference>
<evidence type="ECO:0000256" key="10">
    <source>
        <dbReference type="ARBA" id="ARBA00023125"/>
    </source>
</evidence>
<gene>
    <name evidence="18" type="ORF">COS99_01665</name>
</gene>
<feature type="binding site" evidence="14">
    <location>
        <begin position="429"/>
        <end position="436"/>
    </location>
    <ligand>
        <name>ATP</name>
        <dbReference type="ChEBI" id="CHEBI:30616"/>
    </ligand>
</feature>
<accession>A0A2J0KUI5</accession>
<dbReference type="InterPro" id="IPR036390">
    <property type="entry name" value="WH_DNA-bd_sf"/>
</dbReference>
<dbReference type="SMART" id="SM00382">
    <property type="entry name" value="AAA"/>
    <property type="match status" value="1"/>
</dbReference>
<protein>
    <submittedName>
        <fullName evidence="18">Cell division protein FtsK</fullName>
    </submittedName>
</protein>
<feature type="compositionally biased region" description="Basic and acidic residues" evidence="15">
    <location>
        <begin position="221"/>
        <end position="241"/>
    </location>
</feature>
<dbReference type="PANTHER" id="PTHR22683:SF41">
    <property type="entry name" value="DNA TRANSLOCASE FTSK"/>
    <property type="match status" value="1"/>
</dbReference>
<keyword evidence="10" id="KW-0238">DNA-binding</keyword>
<feature type="transmembrane region" description="Helical" evidence="16">
    <location>
        <begin position="90"/>
        <end position="111"/>
    </location>
</feature>
<dbReference type="PROSITE" id="PS50901">
    <property type="entry name" value="FTSK"/>
    <property type="match status" value="1"/>
</dbReference>
<evidence type="ECO:0000313" key="18">
    <source>
        <dbReference type="EMBL" id="PIU42148.1"/>
    </source>
</evidence>
<sequence length="748" mass="82664">MEEERFNDIFGILFFVVAALIFLSLITYNPADLNYFVSTPNKHMTNFVGVIGAYLGGALFFAIGYASFAIPILIVFWATSKILKYKSQKLIFRLIGSVIALCSISGLFSMLRSGSEVENFKVGGMVGFTISNFMLRYFGAIGAFIIIGVLLTLSLLLATDFLIIPFTKYLLRAISALTGRIKAPQRLKEPVFKFTKKEKPQTIKTTKKIELPGGLRIKPAPKMEPKAEQKIEQPKLASKELPPEKPREIIKEKIVQRDASEEMKVVKPTPVPKPECKLPSIDLLESPPPIEERKIMDDVKVNSDILEGTLRDFGIETKVVQVNQGPVITRYELQPAPGVKVHKITALSDDIALAMKAQSIRIVAPVPGKGTVGVEVPNSESTVVYLKEVLESPEFKESKSKLKLALGKSISGHAVVAELGDMPHLLIAGTTGSGKTVCVNCLIMSLIFTATPDELKFLMIDPKMVELSIYNGLPHLLCPVVTDPKKVSSALSWLVNEMESRYKIFAEAGARNIDIYNDKVRNGTIKEPHALIPYIIVMIDELADLMLVAQTDIESAITRLAQLSRAVGIHIVLATQRPSVDVITGVIKANFPARISFKVATKVDSRTVLDINGADKLLGRGDLLFLQPGTEKPIRAQGTLVTDSEIEKAVNFMKSQRGADYNEEILSAQKKQSFKTFERDEVYEEAVKMVLQTKQASVSMLQRRLGLGYTRAARLIDMMEEEGIVGSYQGSKPRVILIENLDEIRKEG</sequence>
<proteinExistence type="inferred from homology"/>
<feature type="region of interest" description="Disordered" evidence="15">
    <location>
        <begin position="218"/>
        <end position="241"/>
    </location>
</feature>
<evidence type="ECO:0000256" key="5">
    <source>
        <dbReference type="ARBA" id="ARBA00022692"/>
    </source>
</evidence>
<dbReference type="InterPro" id="IPR050206">
    <property type="entry name" value="FtsK/SpoIIIE/SftA"/>
</dbReference>
<feature type="transmembrane region" description="Helical" evidence="16">
    <location>
        <begin position="12"/>
        <end position="31"/>
    </location>
</feature>
<keyword evidence="6 14" id="KW-0547">Nucleotide-binding</keyword>
<keyword evidence="11 16" id="KW-0472">Membrane</keyword>
<evidence type="ECO:0000256" key="7">
    <source>
        <dbReference type="ARBA" id="ARBA00022829"/>
    </source>
</evidence>
<dbReference type="Pfam" id="PF17854">
    <property type="entry name" value="FtsK_alpha"/>
    <property type="match status" value="1"/>
</dbReference>
<comment type="subcellular location">
    <subcellularLocation>
        <location evidence="1">Cell membrane</location>
        <topology evidence="1">Multi-pass membrane protein</topology>
    </subcellularLocation>
</comment>
<dbReference type="InterPro" id="IPR036388">
    <property type="entry name" value="WH-like_DNA-bd_sf"/>
</dbReference>
<dbReference type="SUPFAM" id="SSF52540">
    <property type="entry name" value="P-loop containing nucleoside triphosphate hydrolases"/>
    <property type="match status" value="1"/>
</dbReference>
<dbReference type="GO" id="GO:0051301">
    <property type="term" value="P:cell division"/>
    <property type="evidence" value="ECO:0007669"/>
    <property type="project" value="UniProtKB-KW"/>
</dbReference>
<dbReference type="InterPro" id="IPR025199">
    <property type="entry name" value="FtsK_4TM"/>
</dbReference>
<dbReference type="Gene3D" id="3.40.50.300">
    <property type="entry name" value="P-loop containing nucleotide triphosphate hydrolases"/>
    <property type="match status" value="1"/>
</dbReference>
<keyword evidence="3" id="KW-1003">Cell membrane</keyword>
<keyword evidence="9 16" id="KW-1133">Transmembrane helix</keyword>
<dbReference type="Proteomes" id="UP000230052">
    <property type="component" value="Unassembled WGS sequence"/>
</dbReference>
<feature type="transmembrane region" description="Helical" evidence="16">
    <location>
        <begin position="51"/>
        <end position="78"/>
    </location>
</feature>
<keyword evidence="7" id="KW-0159">Chromosome partition</keyword>
<name>A0A2J0KUI5_9BACT</name>
<keyword evidence="5 16" id="KW-0812">Transmembrane</keyword>
<evidence type="ECO:0000256" key="15">
    <source>
        <dbReference type="SAM" id="MobiDB-lite"/>
    </source>
</evidence>
<dbReference type="SMART" id="SM00843">
    <property type="entry name" value="Ftsk_gamma"/>
    <property type="match status" value="1"/>
</dbReference>
<evidence type="ECO:0000313" key="19">
    <source>
        <dbReference type="Proteomes" id="UP000230052"/>
    </source>
</evidence>
<dbReference type="InterPro" id="IPR018541">
    <property type="entry name" value="Ftsk_gamma"/>
</dbReference>
<reference evidence="18 19" key="1">
    <citation type="submission" date="2017-09" db="EMBL/GenBank/DDBJ databases">
        <title>Depth-based differentiation of microbial function through sediment-hosted aquifers and enrichment of novel symbionts in the deep terrestrial subsurface.</title>
        <authorList>
            <person name="Probst A.J."/>
            <person name="Ladd B."/>
            <person name="Jarett J.K."/>
            <person name="Geller-Mcgrath D.E."/>
            <person name="Sieber C.M."/>
            <person name="Emerson J.B."/>
            <person name="Anantharaman K."/>
            <person name="Thomas B.C."/>
            <person name="Malmstrom R."/>
            <person name="Stieglmeier M."/>
            <person name="Klingl A."/>
            <person name="Woyke T."/>
            <person name="Ryan C.M."/>
            <person name="Banfield J.F."/>
        </authorList>
    </citation>
    <scope>NUCLEOTIDE SEQUENCE [LARGE SCALE GENOMIC DNA]</scope>
    <source>
        <strain evidence="18">CG07_land_8_20_14_0_80_42_15</strain>
    </source>
</reference>
<dbReference type="Gene3D" id="3.30.980.40">
    <property type="match status" value="1"/>
</dbReference>
<dbReference type="GO" id="GO:0003677">
    <property type="term" value="F:DNA binding"/>
    <property type="evidence" value="ECO:0007669"/>
    <property type="project" value="UniProtKB-KW"/>
</dbReference>
<keyword evidence="12" id="KW-0131">Cell cycle</keyword>
<dbReference type="Pfam" id="PF09397">
    <property type="entry name" value="FtsK_gamma"/>
    <property type="match status" value="1"/>
</dbReference>
<dbReference type="InterPro" id="IPR027417">
    <property type="entry name" value="P-loop_NTPase"/>
</dbReference>
<evidence type="ECO:0000256" key="16">
    <source>
        <dbReference type="SAM" id="Phobius"/>
    </source>
</evidence>
<evidence type="ECO:0000256" key="14">
    <source>
        <dbReference type="PROSITE-ProRule" id="PRU00289"/>
    </source>
</evidence>
<evidence type="ECO:0000256" key="3">
    <source>
        <dbReference type="ARBA" id="ARBA00022475"/>
    </source>
</evidence>
<comment type="similarity">
    <text evidence="2">Belongs to the FtsK/SpoIIIE/SftA family.</text>
</comment>
<evidence type="ECO:0000256" key="4">
    <source>
        <dbReference type="ARBA" id="ARBA00022618"/>
    </source>
</evidence>
<dbReference type="InterPro" id="IPR041027">
    <property type="entry name" value="FtsK_alpha"/>
</dbReference>
<keyword evidence="4 18" id="KW-0132">Cell division</keyword>
<keyword evidence="8 14" id="KW-0067">ATP-binding</keyword>
<dbReference type="Pfam" id="PF13491">
    <property type="entry name" value="FtsK_4TM"/>
    <property type="match status" value="1"/>
</dbReference>
<comment type="subunit">
    <text evidence="13">Homohexamer. Forms a ring that surrounds DNA.</text>
</comment>
<evidence type="ECO:0000256" key="8">
    <source>
        <dbReference type="ARBA" id="ARBA00022840"/>
    </source>
</evidence>
<evidence type="ECO:0000256" key="1">
    <source>
        <dbReference type="ARBA" id="ARBA00004651"/>
    </source>
</evidence>
<feature type="transmembrane region" description="Helical" evidence="16">
    <location>
        <begin position="137"/>
        <end position="163"/>
    </location>
</feature>